<sequence>MGDRQMKAFDFAADSTKLLITLATGMIALTITFSSDFVGDISGVPLWPILTAWVFYLLSVVFGVATMLSMTGELSAEAPAPEAGQPTPDPTVYAPSVTSKSLIQIALFLLALLFTCIHGCEALTQQRAAPADPPTEVDE</sequence>
<reference evidence="2 3" key="1">
    <citation type="submission" date="2017-10" db="EMBL/GenBank/DDBJ databases">
        <title>The draft genome sequence of Lewinella marina KCTC 32374.</title>
        <authorList>
            <person name="Wang K."/>
        </authorList>
    </citation>
    <scope>NUCLEOTIDE SEQUENCE [LARGE SCALE GENOMIC DNA]</scope>
    <source>
        <strain evidence="2 3">MKG-38</strain>
    </source>
</reference>
<keyword evidence="3" id="KW-1185">Reference proteome</keyword>
<keyword evidence="1" id="KW-0472">Membrane</keyword>
<evidence type="ECO:0000256" key="1">
    <source>
        <dbReference type="SAM" id="Phobius"/>
    </source>
</evidence>
<comment type="caution">
    <text evidence="2">The sequence shown here is derived from an EMBL/GenBank/DDBJ whole genome shotgun (WGS) entry which is preliminary data.</text>
</comment>
<organism evidence="2 3">
    <name type="scientific">Neolewinella marina</name>
    <dbReference type="NCBI Taxonomy" id="438751"/>
    <lineage>
        <taxon>Bacteria</taxon>
        <taxon>Pseudomonadati</taxon>
        <taxon>Bacteroidota</taxon>
        <taxon>Saprospiria</taxon>
        <taxon>Saprospirales</taxon>
        <taxon>Lewinellaceae</taxon>
        <taxon>Neolewinella</taxon>
    </lineage>
</organism>
<gene>
    <name evidence="2" type="ORF">CGL56_04850</name>
</gene>
<feature type="transmembrane region" description="Helical" evidence="1">
    <location>
        <begin position="44"/>
        <end position="65"/>
    </location>
</feature>
<dbReference type="AlphaFoldDB" id="A0A2G0CK69"/>
<keyword evidence="1" id="KW-1133">Transmembrane helix</keyword>
<dbReference type="RefSeq" id="WP_099105345.1">
    <property type="nucleotide sequence ID" value="NZ_JAATJF010000001.1"/>
</dbReference>
<keyword evidence="1" id="KW-0812">Transmembrane</keyword>
<protein>
    <submittedName>
        <fullName evidence="2">Uncharacterized protein</fullName>
    </submittedName>
</protein>
<dbReference type="Proteomes" id="UP000226437">
    <property type="component" value="Unassembled WGS sequence"/>
</dbReference>
<dbReference type="OrthoDB" id="1495494at2"/>
<name>A0A2G0CK69_9BACT</name>
<accession>A0A2G0CK69</accession>
<dbReference type="EMBL" id="PDLO01000001">
    <property type="protein sequence ID" value="PHL00366.1"/>
    <property type="molecule type" value="Genomic_DNA"/>
</dbReference>
<evidence type="ECO:0000313" key="3">
    <source>
        <dbReference type="Proteomes" id="UP000226437"/>
    </source>
</evidence>
<proteinExistence type="predicted"/>
<evidence type="ECO:0000313" key="2">
    <source>
        <dbReference type="EMBL" id="PHL00366.1"/>
    </source>
</evidence>